<dbReference type="AlphaFoldDB" id="D9Q024"/>
<reference evidence="1 2" key="1">
    <citation type="journal article" date="2010" name="Appl. Environ. Microbiol.">
        <title>The genome sequence of the crenarchaeon Acidilobus saccharovorans supports a new order, Acidilobales, and suggests an important ecological role in terrestrial acidic hot springs.</title>
        <authorList>
            <person name="Mardanov A.V."/>
            <person name="Svetlitchnyi V.A."/>
            <person name="Beletsky A.V."/>
            <person name="Prokofeva M.I."/>
            <person name="Bonch-Osmolovskaya E.A."/>
            <person name="Ravin N.V."/>
            <person name="Skryabin K.G."/>
        </authorList>
    </citation>
    <scope>NUCLEOTIDE SEQUENCE [LARGE SCALE GENOMIC DNA]</scope>
    <source>
        <strain evidence="2">DSM 16705 / JCM 18335 / VKM B-2471 / 345-15</strain>
    </source>
</reference>
<proteinExistence type="predicted"/>
<keyword evidence="2" id="KW-1185">Reference proteome</keyword>
<dbReference type="GeneID" id="9498476"/>
<dbReference type="RefSeq" id="WP_013266174.1">
    <property type="nucleotide sequence ID" value="NC_014374.1"/>
</dbReference>
<dbReference type="STRING" id="666510.ASAC_0255"/>
<protein>
    <submittedName>
        <fullName evidence="1">Uncharacterized protein</fullName>
    </submittedName>
</protein>
<dbReference type="HOGENOM" id="CLU_2152466_0_0_2"/>
<dbReference type="EMBL" id="CP001742">
    <property type="protein sequence ID" value="ADL18662.1"/>
    <property type="molecule type" value="Genomic_DNA"/>
</dbReference>
<gene>
    <name evidence="1" type="ordered locus">ASAC_0255</name>
</gene>
<organism evidence="1 2">
    <name type="scientific">Acidilobus saccharovorans (strain DSM 16705 / JCM 18335 / VKM B-2471 / 345-15)</name>
    <dbReference type="NCBI Taxonomy" id="666510"/>
    <lineage>
        <taxon>Archaea</taxon>
        <taxon>Thermoproteota</taxon>
        <taxon>Thermoprotei</taxon>
        <taxon>Acidilobales</taxon>
        <taxon>Acidilobaceae</taxon>
        <taxon>Acidilobus</taxon>
    </lineage>
</organism>
<dbReference type="KEGG" id="asc:ASAC_0255"/>
<accession>D9Q024</accession>
<evidence type="ECO:0000313" key="1">
    <source>
        <dbReference type="EMBL" id="ADL18662.1"/>
    </source>
</evidence>
<dbReference type="Proteomes" id="UP000000346">
    <property type="component" value="Chromosome"/>
</dbReference>
<evidence type="ECO:0000313" key="2">
    <source>
        <dbReference type="Proteomes" id="UP000000346"/>
    </source>
</evidence>
<name>D9Q024_ACIS3</name>
<sequence>MIEKNLLDGNYVIKLESEGLKTFIIDTDVGLKPGVRVDCVKALNYNGIKLCYVKRPEGCTLVVLITENRSEVIGCYVVGYAGAAEGARDKCAQCAKEFSAAIDAATASKVQ</sequence>
<dbReference type="InParanoid" id="D9Q024"/>